<feature type="region of interest" description="Disordered" evidence="1">
    <location>
        <begin position="369"/>
        <end position="406"/>
    </location>
</feature>
<feature type="region of interest" description="Disordered" evidence="1">
    <location>
        <begin position="418"/>
        <end position="450"/>
    </location>
</feature>
<feature type="compositionally biased region" description="Basic and acidic residues" evidence="1">
    <location>
        <begin position="377"/>
        <end position="406"/>
    </location>
</feature>
<evidence type="ECO:0000256" key="1">
    <source>
        <dbReference type="SAM" id="MobiDB-lite"/>
    </source>
</evidence>
<feature type="region of interest" description="Disordered" evidence="1">
    <location>
        <begin position="1"/>
        <end position="163"/>
    </location>
</feature>
<organism evidence="3 4">
    <name type="scientific">Westerdykella ornata</name>
    <dbReference type="NCBI Taxonomy" id="318751"/>
    <lineage>
        <taxon>Eukaryota</taxon>
        <taxon>Fungi</taxon>
        <taxon>Dikarya</taxon>
        <taxon>Ascomycota</taxon>
        <taxon>Pezizomycotina</taxon>
        <taxon>Dothideomycetes</taxon>
        <taxon>Pleosporomycetidae</taxon>
        <taxon>Pleosporales</taxon>
        <taxon>Sporormiaceae</taxon>
        <taxon>Westerdykella</taxon>
    </lineage>
</organism>
<sequence>MPSIHTFTIKEKGGSEINYDDDHEMPDYSGLPTYRDADEGDEDTDMGLFGYRGLRQRQQAARRQVIEEEAEMEEHEEDYEGAGEEDEEDEDDNDSTFRLEGYEDLDDANAVPSGAEPSDSDYAANDESDSDNDENNSKTKNSNRSRDSTMPPPAKKTRPAHFSRSITAARRAALRTEVNAAHSFLLHESPSGSAFATPTRRGRTSLTATRGAGGGGEAGSVRSATPMGLTYNKKITAELDSDDDLIMNMRSAGYTDAQIATRLTREGRHTFNAKSISTRIGRIKYAQYAQSDYLLKEGYKEWTHEDDLRLMQAYEFAEMEIRYEIEKARAWRWRKVSEFLRRMDAECIFSEKACRERFIALEEGTAKIPIDEDDDPEARRKEMEEYREGRERARLEEENKKRQEEDLKKRIKEEAKLRSSEKAEALAKKREARQKEKAQKARQKAAKTQMWLARVEENAEQKERRAEELRQKKREEKIKEELALLSRNKNAHVPLTFVADLKNVTAETPDPRIFLDLKDLKHLCKERNLNDEGSSKEELVKSLRDADDLRPLAELKKMCRMRGLNTAGTKMQQKYQLALAEAKKYPSFLKNTSRDQVEDDADEE</sequence>
<protein>
    <recommendedName>
        <fullName evidence="2">DUF7626 domain-containing protein</fullName>
    </recommendedName>
</protein>
<gene>
    <name evidence="3" type="ORF">EI97DRAFT_463880</name>
</gene>
<evidence type="ECO:0000313" key="3">
    <source>
        <dbReference type="EMBL" id="KAF2281578.1"/>
    </source>
</evidence>
<dbReference type="InterPro" id="IPR056043">
    <property type="entry name" value="DUF7626"/>
</dbReference>
<feature type="compositionally biased region" description="Basic and acidic residues" evidence="1">
    <location>
        <begin position="418"/>
        <end position="439"/>
    </location>
</feature>
<dbReference type="Proteomes" id="UP000800097">
    <property type="component" value="Unassembled WGS sequence"/>
</dbReference>
<accession>A0A6A6K0D8</accession>
<dbReference type="GeneID" id="54554562"/>
<evidence type="ECO:0000259" key="2">
    <source>
        <dbReference type="Pfam" id="PF24625"/>
    </source>
</evidence>
<feature type="compositionally biased region" description="Acidic residues" evidence="1">
    <location>
        <begin position="67"/>
        <end position="94"/>
    </location>
</feature>
<feature type="region of interest" description="Disordered" evidence="1">
    <location>
        <begin position="192"/>
        <end position="224"/>
    </location>
</feature>
<dbReference type="AlphaFoldDB" id="A0A6A6K0D8"/>
<dbReference type="EMBL" id="ML986484">
    <property type="protein sequence ID" value="KAF2281578.1"/>
    <property type="molecule type" value="Genomic_DNA"/>
</dbReference>
<dbReference type="OrthoDB" id="5321209at2759"/>
<reference evidence="3" key="1">
    <citation type="journal article" date="2020" name="Stud. Mycol.">
        <title>101 Dothideomycetes genomes: a test case for predicting lifestyles and emergence of pathogens.</title>
        <authorList>
            <person name="Haridas S."/>
            <person name="Albert R."/>
            <person name="Binder M."/>
            <person name="Bloem J."/>
            <person name="Labutti K."/>
            <person name="Salamov A."/>
            <person name="Andreopoulos B."/>
            <person name="Baker S."/>
            <person name="Barry K."/>
            <person name="Bills G."/>
            <person name="Bluhm B."/>
            <person name="Cannon C."/>
            <person name="Castanera R."/>
            <person name="Culley D."/>
            <person name="Daum C."/>
            <person name="Ezra D."/>
            <person name="Gonzalez J."/>
            <person name="Henrissat B."/>
            <person name="Kuo A."/>
            <person name="Liang C."/>
            <person name="Lipzen A."/>
            <person name="Lutzoni F."/>
            <person name="Magnuson J."/>
            <person name="Mondo S."/>
            <person name="Nolan M."/>
            <person name="Ohm R."/>
            <person name="Pangilinan J."/>
            <person name="Park H.-J."/>
            <person name="Ramirez L."/>
            <person name="Alfaro M."/>
            <person name="Sun H."/>
            <person name="Tritt A."/>
            <person name="Yoshinaga Y."/>
            <person name="Zwiers L.-H."/>
            <person name="Turgeon B."/>
            <person name="Goodwin S."/>
            <person name="Spatafora J."/>
            <person name="Crous P."/>
            <person name="Grigoriev I."/>
        </authorList>
    </citation>
    <scope>NUCLEOTIDE SEQUENCE</scope>
    <source>
        <strain evidence="3">CBS 379.55</strain>
    </source>
</reference>
<evidence type="ECO:0000313" key="4">
    <source>
        <dbReference type="Proteomes" id="UP000800097"/>
    </source>
</evidence>
<dbReference type="Pfam" id="PF24625">
    <property type="entry name" value="DUF7626"/>
    <property type="match status" value="1"/>
</dbReference>
<proteinExistence type="predicted"/>
<feature type="domain" description="DUF7626" evidence="2">
    <location>
        <begin position="238"/>
        <end position="292"/>
    </location>
</feature>
<name>A0A6A6K0D8_WESOR</name>
<dbReference type="RefSeq" id="XP_033659115.1">
    <property type="nucleotide sequence ID" value="XM_033801387.1"/>
</dbReference>
<keyword evidence="4" id="KW-1185">Reference proteome</keyword>
<feature type="compositionally biased region" description="Acidic residues" evidence="1">
    <location>
        <begin position="124"/>
        <end position="134"/>
    </location>
</feature>